<dbReference type="PANTHER" id="PTHR43580">
    <property type="entry name" value="OXIDOREDUCTASE GLYR1-RELATED"/>
    <property type="match status" value="1"/>
</dbReference>
<feature type="compositionally biased region" description="Low complexity" evidence="4">
    <location>
        <begin position="293"/>
        <end position="305"/>
    </location>
</feature>
<feature type="domain" description="3-hydroxyisobutyrate dehydrogenase-like NAD-binding" evidence="6">
    <location>
        <begin position="167"/>
        <end position="285"/>
    </location>
</feature>
<keyword evidence="2" id="KW-0560">Oxidoreductase</keyword>
<dbReference type="Proteomes" id="UP000623461">
    <property type="component" value="Unassembled WGS sequence"/>
</dbReference>
<sequence>MDVRVGFIGLGIMGRPMASNLRRSGTPLSVWNRSPEAVEALVALGATAQPSPAAVLASSDVVFLMLAHEAAIDAVLERATDAFDAMVSGRTVVHLGTTSPGYSAGLGRDVEAAGGDYVEAPVSGSRIPAERGELVALVAGREAVLDRVEPLLAPMCREVLRCGAVPAGTGTKLAVNLYLCTMVAGLAEAYHLADRLGLDLELFRRALDSGPMASAVSCVKLAKLVAGDFEPQAAVKDVHTNTRLIADAARGVGAASPLLDATRELFRATEAAGLGGLDMAAVVSALEQRDTDPSATAPAVPSPTTRHTPSVGAEA</sequence>
<dbReference type="Pfam" id="PF14833">
    <property type="entry name" value="NAD_binding_11"/>
    <property type="match status" value="1"/>
</dbReference>
<reference evidence="8" key="1">
    <citation type="journal article" date="2019" name="Int. J. Syst. Evol. Microbiol.">
        <title>The Global Catalogue of Microorganisms (GCM) 10K type strain sequencing project: providing services to taxonomists for standard genome sequencing and annotation.</title>
        <authorList>
            <consortium name="The Broad Institute Genomics Platform"/>
            <consortium name="The Broad Institute Genome Sequencing Center for Infectious Disease"/>
            <person name="Wu L."/>
            <person name="Ma J."/>
        </authorList>
    </citation>
    <scope>NUCLEOTIDE SEQUENCE [LARGE SCALE GENOMIC DNA]</scope>
    <source>
        <strain evidence="8">JCM 1365</strain>
    </source>
</reference>
<evidence type="ECO:0000313" key="8">
    <source>
        <dbReference type="Proteomes" id="UP000623461"/>
    </source>
</evidence>
<dbReference type="InterPro" id="IPR013328">
    <property type="entry name" value="6PGD_dom2"/>
</dbReference>
<keyword evidence="8" id="KW-1185">Reference proteome</keyword>
<comment type="similarity">
    <text evidence="1">Belongs to the HIBADH-related family.</text>
</comment>
<dbReference type="PANTHER" id="PTHR43580:SF2">
    <property type="entry name" value="CYTOKINE-LIKE NUCLEAR FACTOR N-PAC"/>
    <property type="match status" value="1"/>
</dbReference>
<dbReference type="RefSeq" id="WP_229674901.1">
    <property type="nucleotide sequence ID" value="NZ_BMNZ01000003.1"/>
</dbReference>
<dbReference type="InterPro" id="IPR029154">
    <property type="entry name" value="HIBADH-like_NADP-bd"/>
</dbReference>
<dbReference type="Gene3D" id="1.10.1040.10">
    <property type="entry name" value="N-(1-d-carboxylethyl)-l-norvaline Dehydrogenase, domain 2"/>
    <property type="match status" value="1"/>
</dbReference>
<evidence type="ECO:0000256" key="3">
    <source>
        <dbReference type="ARBA" id="ARBA00023027"/>
    </source>
</evidence>
<dbReference type="Pfam" id="PF03446">
    <property type="entry name" value="NAD_binding_2"/>
    <property type="match status" value="1"/>
</dbReference>
<dbReference type="SUPFAM" id="SSF51735">
    <property type="entry name" value="NAD(P)-binding Rossmann-fold domains"/>
    <property type="match status" value="1"/>
</dbReference>
<evidence type="ECO:0000259" key="6">
    <source>
        <dbReference type="Pfam" id="PF14833"/>
    </source>
</evidence>
<evidence type="ECO:0000256" key="2">
    <source>
        <dbReference type="ARBA" id="ARBA00023002"/>
    </source>
</evidence>
<organism evidence="7 8">
    <name type="scientific">Terrabacter tumescens</name>
    <dbReference type="NCBI Taxonomy" id="60443"/>
    <lineage>
        <taxon>Bacteria</taxon>
        <taxon>Bacillati</taxon>
        <taxon>Actinomycetota</taxon>
        <taxon>Actinomycetes</taxon>
        <taxon>Micrococcales</taxon>
        <taxon>Intrasporangiaceae</taxon>
        <taxon>Terrabacter</taxon>
    </lineage>
</organism>
<dbReference type="InterPro" id="IPR051265">
    <property type="entry name" value="HIBADH-related_NP60_sf"/>
</dbReference>
<dbReference type="EMBL" id="BMNZ01000003">
    <property type="protein sequence ID" value="GGM91023.1"/>
    <property type="molecule type" value="Genomic_DNA"/>
</dbReference>
<dbReference type="PROSITE" id="PS00895">
    <property type="entry name" value="3_HYDROXYISOBUT_DH"/>
    <property type="match status" value="1"/>
</dbReference>
<dbReference type="InterPro" id="IPR008927">
    <property type="entry name" value="6-PGluconate_DH-like_C_sf"/>
</dbReference>
<name>A0ABQ2HTG0_9MICO</name>
<dbReference type="SUPFAM" id="SSF48179">
    <property type="entry name" value="6-phosphogluconate dehydrogenase C-terminal domain-like"/>
    <property type="match status" value="1"/>
</dbReference>
<dbReference type="InterPro" id="IPR036291">
    <property type="entry name" value="NAD(P)-bd_dom_sf"/>
</dbReference>
<accession>A0ABQ2HTG0</accession>
<feature type="region of interest" description="Disordered" evidence="4">
    <location>
        <begin position="288"/>
        <end position="315"/>
    </location>
</feature>
<gene>
    <name evidence="7" type="ORF">GCM10009721_15710</name>
</gene>
<evidence type="ECO:0000256" key="1">
    <source>
        <dbReference type="ARBA" id="ARBA00009080"/>
    </source>
</evidence>
<comment type="caution">
    <text evidence="7">The sequence shown here is derived from an EMBL/GenBank/DDBJ whole genome shotgun (WGS) entry which is preliminary data.</text>
</comment>
<dbReference type="PIRSF" id="PIRSF000103">
    <property type="entry name" value="HIBADH"/>
    <property type="match status" value="1"/>
</dbReference>
<evidence type="ECO:0000313" key="7">
    <source>
        <dbReference type="EMBL" id="GGM91023.1"/>
    </source>
</evidence>
<dbReference type="InterPro" id="IPR015815">
    <property type="entry name" value="HIBADH-related"/>
</dbReference>
<dbReference type="InterPro" id="IPR002204">
    <property type="entry name" value="3-OH-isobutyrate_DH-rel_CS"/>
</dbReference>
<evidence type="ECO:0000259" key="5">
    <source>
        <dbReference type="Pfam" id="PF03446"/>
    </source>
</evidence>
<proteinExistence type="inferred from homology"/>
<dbReference type="Gene3D" id="3.40.50.720">
    <property type="entry name" value="NAD(P)-binding Rossmann-like Domain"/>
    <property type="match status" value="1"/>
</dbReference>
<evidence type="ECO:0000256" key="4">
    <source>
        <dbReference type="SAM" id="MobiDB-lite"/>
    </source>
</evidence>
<feature type="domain" description="6-phosphogluconate dehydrogenase NADP-binding" evidence="5">
    <location>
        <begin position="4"/>
        <end position="160"/>
    </location>
</feature>
<protein>
    <submittedName>
        <fullName evidence="7">2-hydroxy-3-oxopropionate reductase</fullName>
    </submittedName>
</protein>
<dbReference type="InterPro" id="IPR006115">
    <property type="entry name" value="6PGDH_NADP-bd"/>
</dbReference>
<keyword evidence="3" id="KW-0520">NAD</keyword>